<proteinExistence type="predicted"/>
<gene>
    <name evidence="1" type="ORF">JBS370_LOCUS11415</name>
</gene>
<comment type="caution">
    <text evidence="1">The sequence shown here is derived from an EMBL/GenBank/DDBJ whole genome shotgun (WGS) entry which is preliminary data.</text>
</comment>
<evidence type="ECO:0000313" key="2">
    <source>
        <dbReference type="Proteomes" id="UP000663836"/>
    </source>
</evidence>
<sequence>MIRSNILIIIKSKEDIVNNELKNSQITTIEQNQRISRTLSRTDIQFKLKPFVLMFRRLLKYRVELNPAMQQ</sequence>
<evidence type="ECO:0000313" key="1">
    <source>
        <dbReference type="EMBL" id="CAF3731069.1"/>
    </source>
</evidence>
<reference evidence="1" key="1">
    <citation type="submission" date="2021-02" db="EMBL/GenBank/DDBJ databases">
        <authorList>
            <person name="Nowell W R."/>
        </authorList>
    </citation>
    <scope>NUCLEOTIDE SEQUENCE</scope>
</reference>
<dbReference type="Proteomes" id="UP000663836">
    <property type="component" value="Unassembled WGS sequence"/>
</dbReference>
<name>A0A818X0W7_9BILA</name>
<dbReference type="EMBL" id="CAJOBD010000878">
    <property type="protein sequence ID" value="CAF3731069.1"/>
    <property type="molecule type" value="Genomic_DNA"/>
</dbReference>
<dbReference type="AlphaFoldDB" id="A0A818X0W7"/>
<protein>
    <submittedName>
        <fullName evidence="1">Uncharacterized protein</fullName>
    </submittedName>
</protein>
<organism evidence="1 2">
    <name type="scientific">Rotaria sordida</name>
    <dbReference type="NCBI Taxonomy" id="392033"/>
    <lineage>
        <taxon>Eukaryota</taxon>
        <taxon>Metazoa</taxon>
        <taxon>Spiralia</taxon>
        <taxon>Gnathifera</taxon>
        <taxon>Rotifera</taxon>
        <taxon>Eurotatoria</taxon>
        <taxon>Bdelloidea</taxon>
        <taxon>Philodinida</taxon>
        <taxon>Philodinidae</taxon>
        <taxon>Rotaria</taxon>
    </lineage>
</organism>
<accession>A0A818X0W7</accession>